<dbReference type="Proteomes" id="UP000554482">
    <property type="component" value="Unassembled WGS sequence"/>
</dbReference>
<comment type="caution">
    <text evidence="2">The sequence shown here is derived from an EMBL/GenBank/DDBJ whole genome shotgun (WGS) entry which is preliminary data.</text>
</comment>
<organism evidence="2 3">
    <name type="scientific">Thalictrum thalictroides</name>
    <name type="common">Rue-anemone</name>
    <name type="synonym">Anemone thalictroides</name>
    <dbReference type="NCBI Taxonomy" id="46969"/>
    <lineage>
        <taxon>Eukaryota</taxon>
        <taxon>Viridiplantae</taxon>
        <taxon>Streptophyta</taxon>
        <taxon>Embryophyta</taxon>
        <taxon>Tracheophyta</taxon>
        <taxon>Spermatophyta</taxon>
        <taxon>Magnoliopsida</taxon>
        <taxon>Ranunculales</taxon>
        <taxon>Ranunculaceae</taxon>
        <taxon>Thalictroideae</taxon>
        <taxon>Thalictrum</taxon>
    </lineage>
</organism>
<dbReference type="AlphaFoldDB" id="A0A7J6VZW9"/>
<reference evidence="2 3" key="1">
    <citation type="submission" date="2020-06" db="EMBL/GenBank/DDBJ databases">
        <title>Transcriptomic and genomic resources for Thalictrum thalictroides and T. hernandezii: Facilitating candidate gene discovery in an emerging model plant lineage.</title>
        <authorList>
            <person name="Arias T."/>
            <person name="Riano-Pachon D.M."/>
            <person name="Di Stilio V.S."/>
        </authorList>
    </citation>
    <scope>NUCLEOTIDE SEQUENCE [LARGE SCALE GENOMIC DNA]</scope>
    <source>
        <strain evidence="3">cv. WT478/WT964</strain>
        <tissue evidence="2">Leaves</tissue>
    </source>
</reference>
<protein>
    <submittedName>
        <fullName evidence="2">Uncharacterized protein</fullName>
    </submittedName>
</protein>
<proteinExistence type="predicted"/>
<accession>A0A7J6VZW9</accession>
<keyword evidence="3" id="KW-1185">Reference proteome</keyword>
<dbReference type="EMBL" id="JABWDY010024255">
    <property type="protein sequence ID" value="KAF5190393.1"/>
    <property type="molecule type" value="Genomic_DNA"/>
</dbReference>
<evidence type="ECO:0000313" key="2">
    <source>
        <dbReference type="EMBL" id="KAF5190393.1"/>
    </source>
</evidence>
<sequence length="220" mass="24390">HGNQQQQAKTDSKAAPGHRYMEILPKTTPHYTFGDEIGHAAGTANNKEKEILPKTGPHYTFSDATAHAARPVDGLEKEILPKTTPYTFGDATGHAEPPNSFKHWAKDWLRHGNQQQQAKTDPKAAPGQEITVEDPEPAYIDNMEGHGYMEVMPDASTQYMDSNLVGHNYMEVMADSPSPYMDATANAPTSYMDNLEGHRYMEITVDSPASYLDQVEIMDP</sequence>
<feature type="non-terminal residue" evidence="2">
    <location>
        <position position="220"/>
    </location>
</feature>
<feature type="region of interest" description="Disordered" evidence="1">
    <location>
        <begin position="112"/>
        <end position="131"/>
    </location>
</feature>
<name>A0A7J6VZW9_THATH</name>
<gene>
    <name evidence="2" type="ORF">FRX31_020020</name>
</gene>
<evidence type="ECO:0000256" key="1">
    <source>
        <dbReference type="SAM" id="MobiDB-lite"/>
    </source>
</evidence>
<evidence type="ECO:0000313" key="3">
    <source>
        <dbReference type="Proteomes" id="UP000554482"/>
    </source>
</evidence>